<dbReference type="PROSITE" id="PS51257">
    <property type="entry name" value="PROKAR_LIPOPROTEIN"/>
    <property type="match status" value="1"/>
</dbReference>
<dbReference type="AlphaFoldDB" id="A0A7G5XEC5"/>
<reference evidence="2" key="1">
    <citation type="submission" date="2020-08" db="EMBL/GenBank/DDBJ databases">
        <title>Lacibacter sp. S13-6-6 genome sequencing.</title>
        <authorList>
            <person name="Jin L."/>
        </authorList>
    </citation>
    <scope>NUCLEOTIDE SEQUENCE [LARGE SCALE GENOMIC DNA]</scope>
    <source>
        <strain evidence="2">S13-6-6</strain>
    </source>
</reference>
<dbReference type="EMBL" id="CP060007">
    <property type="protein sequence ID" value="QNA43828.1"/>
    <property type="molecule type" value="Genomic_DNA"/>
</dbReference>
<evidence type="ECO:0000313" key="2">
    <source>
        <dbReference type="Proteomes" id="UP000515344"/>
    </source>
</evidence>
<evidence type="ECO:0008006" key="3">
    <source>
        <dbReference type="Google" id="ProtNLM"/>
    </source>
</evidence>
<dbReference type="RefSeq" id="WP_182802090.1">
    <property type="nucleotide sequence ID" value="NZ_CP060007.1"/>
</dbReference>
<evidence type="ECO:0000313" key="1">
    <source>
        <dbReference type="EMBL" id="QNA43828.1"/>
    </source>
</evidence>
<gene>
    <name evidence="1" type="ORF">H4075_17370</name>
</gene>
<keyword evidence="2" id="KW-1185">Reference proteome</keyword>
<dbReference type="Proteomes" id="UP000515344">
    <property type="component" value="Chromosome"/>
</dbReference>
<name>A0A7G5XEC5_9BACT</name>
<accession>A0A7G5XEC5</accession>
<proteinExistence type="predicted"/>
<organism evidence="1 2">
    <name type="scientific">Lacibacter sediminis</name>
    <dbReference type="NCBI Taxonomy" id="2760713"/>
    <lineage>
        <taxon>Bacteria</taxon>
        <taxon>Pseudomonadati</taxon>
        <taxon>Bacteroidota</taxon>
        <taxon>Chitinophagia</taxon>
        <taxon>Chitinophagales</taxon>
        <taxon>Chitinophagaceae</taxon>
        <taxon>Lacibacter</taxon>
    </lineage>
</organism>
<protein>
    <recommendedName>
        <fullName evidence="3">Lipocalin-like domain-containing protein</fullName>
    </recommendedName>
</protein>
<dbReference type="KEGG" id="lacs:H4075_17370"/>
<sequence>MNKFLIAVIASSFIFISCKKESSPEKPSIVGFWKGKWGSSDAYPTYGYAALFRSNGTVRIFDGADTSTAAKAEGIYTVSGTTVTATYTYAGSSNLLAVSATVDSKFTFLEGSWGNSPSNTNGGKWFLNKK</sequence>